<dbReference type="GO" id="GO:0006952">
    <property type="term" value="P:defense response"/>
    <property type="evidence" value="ECO:0007669"/>
    <property type="project" value="InterPro"/>
</dbReference>
<dbReference type="Gene3D" id="1.10.8.430">
    <property type="entry name" value="Helical domain of apoptotic protease-activating factors"/>
    <property type="match status" value="1"/>
</dbReference>
<protein>
    <submittedName>
        <fullName evidence="7">P-loop containing nucleoside triphosphate hydrolase, leucine-rich repeat domain superfamily</fullName>
    </submittedName>
    <submittedName>
        <fullName evidence="8">Putative NB-ARC</fullName>
    </submittedName>
</protein>
<keyword evidence="7" id="KW-0378">Hydrolase</keyword>
<evidence type="ECO:0000313" key="9">
    <source>
        <dbReference type="Proteomes" id="UP000215914"/>
    </source>
</evidence>
<accession>A0A251V1M0</accession>
<dbReference type="InterPro" id="IPR044974">
    <property type="entry name" value="Disease_R_plants"/>
</dbReference>
<dbReference type="EMBL" id="MNCJ02000331">
    <property type="protein sequence ID" value="KAF5759906.1"/>
    <property type="molecule type" value="Genomic_DNA"/>
</dbReference>
<evidence type="ECO:0000256" key="3">
    <source>
        <dbReference type="ARBA" id="ARBA00022821"/>
    </source>
</evidence>
<reference evidence="7 9" key="1">
    <citation type="journal article" date="2017" name="Nature">
        <title>The sunflower genome provides insights into oil metabolism, flowering and Asterid evolution.</title>
        <authorList>
            <person name="Badouin H."/>
            <person name="Gouzy J."/>
            <person name="Grassa C.J."/>
            <person name="Murat F."/>
            <person name="Staton S.E."/>
            <person name="Cottret L."/>
            <person name="Lelandais-Briere C."/>
            <person name="Owens G.L."/>
            <person name="Carrere S."/>
            <person name="Mayjonade B."/>
            <person name="Legrand L."/>
            <person name="Gill N."/>
            <person name="Kane N.C."/>
            <person name="Bowers J.E."/>
            <person name="Hubner S."/>
            <person name="Bellec A."/>
            <person name="Berard A."/>
            <person name="Berges H."/>
            <person name="Blanchet N."/>
            <person name="Boniface M.C."/>
            <person name="Brunel D."/>
            <person name="Catrice O."/>
            <person name="Chaidir N."/>
            <person name="Claudel C."/>
            <person name="Donnadieu C."/>
            <person name="Faraut T."/>
            <person name="Fievet G."/>
            <person name="Helmstetter N."/>
            <person name="King M."/>
            <person name="Knapp S.J."/>
            <person name="Lai Z."/>
            <person name="Le Paslier M.C."/>
            <person name="Lippi Y."/>
            <person name="Lorenzon L."/>
            <person name="Mandel J.R."/>
            <person name="Marage G."/>
            <person name="Marchand G."/>
            <person name="Marquand E."/>
            <person name="Bret-Mestries E."/>
            <person name="Morien E."/>
            <person name="Nambeesan S."/>
            <person name="Nguyen T."/>
            <person name="Pegot-Espagnet P."/>
            <person name="Pouilly N."/>
            <person name="Raftis F."/>
            <person name="Sallet E."/>
            <person name="Schiex T."/>
            <person name="Thomas J."/>
            <person name="Vandecasteele C."/>
            <person name="Vares D."/>
            <person name="Vear F."/>
            <person name="Vautrin S."/>
            <person name="Crespi M."/>
            <person name="Mangin B."/>
            <person name="Burke J.M."/>
            <person name="Salse J."/>
            <person name="Munos S."/>
            <person name="Vincourt P."/>
            <person name="Rieseberg L.H."/>
            <person name="Langlade N.B."/>
        </authorList>
    </citation>
    <scope>NUCLEOTIDE SEQUENCE [LARGE SCALE GENOMIC DNA]</scope>
    <source>
        <strain evidence="9">cv. SF193</strain>
        <tissue evidence="7">Leaves</tissue>
    </source>
</reference>
<dbReference type="OMA" id="LWHCDSL"/>
<evidence type="ECO:0000313" key="8">
    <source>
        <dbReference type="EMBL" id="OTG29507.1"/>
    </source>
</evidence>
<dbReference type="InterPro" id="IPR058546">
    <property type="entry name" value="RPS4B/Roq1-like_LRR"/>
</dbReference>
<name>A0A251V1M0_HELAN</name>
<dbReference type="PRINTS" id="PR00364">
    <property type="entry name" value="DISEASERSIST"/>
</dbReference>
<dbReference type="InterPro" id="IPR032675">
    <property type="entry name" value="LRR_dom_sf"/>
</dbReference>
<sequence length="858" mass="98496">MYSMCRHEAKCIKDIVGRISGRLITNVNKHLIGIETRLQDLKSKLEIGPGGVRMVGIWGVGGGGKTTLASTAYTEISHQFEAHCLLENIRDESSKYGLKRLQEIFLSRLLKTNVVVESEIEGRSIIERRLCRKRVLVVLDDVDDVMQLDALAGSHDWFGEGSRIIITTRDEHLLTRHTDAIYEVSLLSHDEAIKLFSRHAYRKEKPVEDYEKLSQDVVSYAGGLPLALEILGSFLYDKDKDEWLSALVKLKSIPDVKVMERLKISYDGLELHEKELFLDIACFLRRRHVNEVMMVLDACSFHPGIGVKVLVQKSLINVSNGIFDMHDLIEEMAHYIVRGAYPNHPEKHSRIWKREDIIECCAMEAGTLMENEVLVLPSYVEHPRLPHVVANMKKLRWIDWDRYPASSFPSNFQPSKLGCLVLIRGQQKQLWKGCKHLPNLKILDLRYSKYLMKTPDFNGLPCLERLNLRGCEKLKEIHPSIGYHERLVLVDMTRCLNLKKFPPIIRMKKLEILKLSSCYQLQKFPDIHSNMDSLVSLQLDHTVIEVVPTSVGKFCTNLVSLDLHRCYKLKRIACNFHLLKRLEDINFFGCSQLQSQDSTSVMSRIRLQSFQQDSSANLKFAQFPHLLRRLNLSYCNLGDGDIPSGICELVSLQILDLSGNTFSRLHSSLLRIPCLKFLSLSQCTNLVEFPSLPSSIAILNAYNCDSLESIGDLSKYKWLWKVSLWNSNKLTEGGRVLHSMLQRNAIQDRFMSVTLPGRQHDIVSRTTTIITLQLPPNWQSEFIGFLVSCYNHRWNDECVVVIKQVMPMDSEPDHDHWEEFDKNPESFEHAQVGYVPFSSCKKRCNQKCCLVYRVNNLT</sequence>
<dbReference type="SUPFAM" id="SSF52047">
    <property type="entry name" value="RNI-like"/>
    <property type="match status" value="1"/>
</dbReference>
<evidence type="ECO:0000259" key="6">
    <source>
        <dbReference type="Pfam" id="PF23286"/>
    </source>
</evidence>
<dbReference type="FunFam" id="1.10.8.430:FF:000002">
    <property type="entry name" value="Disease resistance protein (TIR-NBS-LRR class)"/>
    <property type="match status" value="1"/>
</dbReference>
<evidence type="ECO:0000313" key="7">
    <source>
        <dbReference type="EMBL" id="KAF5759906.1"/>
    </source>
</evidence>
<dbReference type="OrthoDB" id="1720901at2759"/>
<gene>
    <name evidence="8" type="ORF">HannXRQ_Chr04g0123041</name>
    <name evidence="7" type="ORF">HanXRQr2_Chr16g0747071</name>
</gene>
<dbReference type="FunCoup" id="A0A251V1M0">
    <property type="interactions" value="245"/>
</dbReference>
<dbReference type="InterPro" id="IPR027417">
    <property type="entry name" value="P-loop_NTPase"/>
</dbReference>
<evidence type="ECO:0000256" key="2">
    <source>
        <dbReference type="ARBA" id="ARBA00022737"/>
    </source>
</evidence>
<dbReference type="EMBL" id="CM007893">
    <property type="protein sequence ID" value="OTG29507.1"/>
    <property type="molecule type" value="Genomic_DNA"/>
</dbReference>
<keyword evidence="1" id="KW-0433">Leucine-rich repeat</keyword>
<dbReference type="SUPFAM" id="SSF52540">
    <property type="entry name" value="P-loop containing nucleoside triphosphate hydrolases"/>
    <property type="match status" value="1"/>
</dbReference>
<evidence type="ECO:0000259" key="4">
    <source>
        <dbReference type="Pfam" id="PF00931"/>
    </source>
</evidence>
<dbReference type="Gramene" id="mRNA:HanXRQr2_Chr16g0747071">
    <property type="protein sequence ID" value="mRNA:HanXRQr2_Chr16g0747071"/>
    <property type="gene ID" value="HanXRQr2_Chr16g0747071"/>
</dbReference>
<dbReference type="InterPro" id="IPR058192">
    <property type="entry name" value="WHD_ROQ1-like"/>
</dbReference>
<dbReference type="Pfam" id="PF00931">
    <property type="entry name" value="NB-ARC"/>
    <property type="match status" value="1"/>
</dbReference>
<keyword evidence="2" id="KW-0677">Repeat</keyword>
<dbReference type="Gene3D" id="3.40.50.300">
    <property type="entry name" value="P-loop containing nucleotide triphosphate hydrolases"/>
    <property type="match status" value="1"/>
</dbReference>
<dbReference type="PANTHER" id="PTHR11017:SF340">
    <property type="entry name" value="NB-ARC-RELATED"/>
    <property type="match status" value="1"/>
</dbReference>
<proteinExistence type="predicted"/>
<reference evidence="7" key="3">
    <citation type="submission" date="2020-06" db="EMBL/GenBank/DDBJ databases">
        <title>Helianthus annuus Genome sequencing and assembly Release 2.</title>
        <authorList>
            <person name="Gouzy J."/>
            <person name="Langlade N."/>
            <person name="Munos S."/>
        </authorList>
    </citation>
    <scope>NUCLEOTIDE SEQUENCE</scope>
    <source>
        <tissue evidence="7">Leaves</tissue>
    </source>
</reference>
<dbReference type="InterPro" id="IPR036390">
    <property type="entry name" value="WH_DNA-bd_sf"/>
</dbReference>
<dbReference type="SUPFAM" id="SSF46785">
    <property type="entry name" value="Winged helix' DNA-binding domain"/>
    <property type="match status" value="1"/>
</dbReference>
<evidence type="ECO:0000256" key="1">
    <source>
        <dbReference type="ARBA" id="ARBA00022614"/>
    </source>
</evidence>
<reference evidence="8" key="2">
    <citation type="submission" date="2017-02" db="EMBL/GenBank/DDBJ databases">
        <title>Sunflower complete genome.</title>
        <authorList>
            <person name="Langlade N."/>
            <person name="Munos S."/>
        </authorList>
    </citation>
    <scope>NUCLEOTIDE SEQUENCE [LARGE SCALE GENOMIC DNA]</scope>
    <source>
        <tissue evidence="8">Leaves</tissue>
    </source>
</reference>
<dbReference type="GO" id="GO:0016787">
    <property type="term" value="F:hydrolase activity"/>
    <property type="evidence" value="ECO:0007669"/>
    <property type="project" value="UniProtKB-KW"/>
</dbReference>
<dbReference type="Gene3D" id="3.80.10.10">
    <property type="entry name" value="Ribonuclease Inhibitor"/>
    <property type="match status" value="2"/>
</dbReference>
<keyword evidence="3" id="KW-0611">Plant defense</keyword>
<dbReference type="InterPro" id="IPR002182">
    <property type="entry name" value="NB-ARC"/>
</dbReference>
<dbReference type="GO" id="GO:0043531">
    <property type="term" value="F:ADP binding"/>
    <property type="evidence" value="ECO:0007669"/>
    <property type="project" value="InterPro"/>
</dbReference>
<feature type="domain" description="Disease resistance protein RPS4B/Roq1-like leucine-rich repeats" evidence="6">
    <location>
        <begin position="509"/>
        <end position="714"/>
    </location>
</feature>
<dbReference type="Pfam" id="PF23286">
    <property type="entry name" value="LRR_13"/>
    <property type="match status" value="1"/>
</dbReference>
<keyword evidence="9" id="KW-1185">Reference proteome</keyword>
<dbReference type="AlphaFoldDB" id="A0A251V1M0"/>
<organism evidence="8 9">
    <name type="scientific">Helianthus annuus</name>
    <name type="common">Common sunflower</name>
    <dbReference type="NCBI Taxonomy" id="4232"/>
    <lineage>
        <taxon>Eukaryota</taxon>
        <taxon>Viridiplantae</taxon>
        <taxon>Streptophyta</taxon>
        <taxon>Embryophyta</taxon>
        <taxon>Tracheophyta</taxon>
        <taxon>Spermatophyta</taxon>
        <taxon>Magnoliopsida</taxon>
        <taxon>eudicotyledons</taxon>
        <taxon>Gunneridae</taxon>
        <taxon>Pentapetalae</taxon>
        <taxon>asterids</taxon>
        <taxon>campanulids</taxon>
        <taxon>Asterales</taxon>
        <taxon>Asteraceae</taxon>
        <taxon>Asteroideae</taxon>
        <taxon>Heliantheae alliance</taxon>
        <taxon>Heliantheae</taxon>
        <taxon>Helianthus</taxon>
    </lineage>
</organism>
<dbReference type="Proteomes" id="UP000215914">
    <property type="component" value="Chromosome 4"/>
</dbReference>
<dbReference type="InterPro" id="IPR042197">
    <property type="entry name" value="Apaf_helical"/>
</dbReference>
<dbReference type="InParanoid" id="A0A251V1M0"/>
<feature type="domain" description="Disease resistance protein Roq1-like winged-helix" evidence="5">
    <location>
        <begin position="271"/>
        <end position="338"/>
    </location>
</feature>
<dbReference type="PANTHER" id="PTHR11017">
    <property type="entry name" value="LEUCINE-RICH REPEAT-CONTAINING PROTEIN"/>
    <property type="match status" value="1"/>
</dbReference>
<evidence type="ECO:0000259" key="5">
    <source>
        <dbReference type="Pfam" id="PF23282"/>
    </source>
</evidence>
<dbReference type="Pfam" id="PF23282">
    <property type="entry name" value="WHD_ROQ1"/>
    <property type="match status" value="1"/>
</dbReference>
<feature type="domain" description="NB-ARC" evidence="4">
    <location>
        <begin position="35"/>
        <end position="204"/>
    </location>
</feature>